<accession>A0A9P1N383</accession>
<name>A0A9P1N383_9PELO</name>
<protein>
    <recommendedName>
        <fullName evidence="1">PHR domain-containing protein</fullName>
    </recommendedName>
</protein>
<dbReference type="Pfam" id="PF08005">
    <property type="entry name" value="PHR"/>
    <property type="match status" value="1"/>
</dbReference>
<evidence type="ECO:0000313" key="2">
    <source>
        <dbReference type="EMBL" id="CAI5449725.1"/>
    </source>
</evidence>
<dbReference type="OrthoDB" id="636773at2759"/>
<dbReference type="InterPro" id="IPR038648">
    <property type="entry name" value="PHR_sf"/>
</dbReference>
<comment type="caution">
    <text evidence="2">The sequence shown here is derived from an EMBL/GenBank/DDBJ whole genome shotgun (WGS) entry which is preliminary data.</text>
</comment>
<gene>
    <name evidence="2" type="ORF">CAMP_LOCUS12362</name>
</gene>
<feature type="domain" description="PHR" evidence="1">
    <location>
        <begin position="100"/>
        <end position="231"/>
    </location>
</feature>
<dbReference type="InterPro" id="IPR012983">
    <property type="entry name" value="PHR"/>
</dbReference>
<keyword evidence="3" id="KW-1185">Reference proteome</keyword>
<dbReference type="Gene3D" id="2.60.120.820">
    <property type="entry name" value="PHR domain"/>
    <property type="match status" value="1"/>
</dbReference>
<proteinExistence type="predicted"/>
<organism evidence="2 3">
    <name type="scientific">Caenorhabditis angaria</name>
    <dbReference type="NCBI Taxonomy" id="860376"/>
    <lineage>
        <taxon>Eukaryota</taxon>
        <taxon>Metazoa</taxon>
        <taxon>Ecdysozoa</taxon>
        <taxon>Nematoda</taxon>
        <taxon>Chromadorea</taxon>
        <taxon>Rhabditida</taxon>
        <taxon>Rhabditina</taxon>
        <taxon>Rhabditomorpha</taxon>
        <taxon>Rhabditoidea</taxon>
        <taxon>Rhabditidae</taxon>
        <taxon>Peloderinae</taxon>
        <taxon>Caenorhabditis</taxon>
    </lineage>
</organism>
<dbReference type="GO" id="GO:0005829">
    <property type="term" value="C:cytosol"/>
    <property type="evidence" value="ECO:0007669"/>
    <property type="project" value="TreeGrafter"/>
</dbReference>
<sequence>MQHVVQKATLRWANSECERKNLPADADNKRAVLQKALPLIRFPLMKIDEFALFVEPTGLLSDREMNKIFKYLAVNPSDRPVLIYSDRVRCSISKTECVVSRFQRTENRWGYNGTPDRIKFTVDRRIFVVGLGLYGSVLEQHEYKVQIKIIHCGTSKTLAEHDTSFEPVEILPGITYIASALIRGADSYYGTKGLRRIMLNEGDVTFQFTYAAMNNNGTSVEDGQIPEIVFYVAHK</sequence>
<reference evidence="2" key="1">
    <citation type="submission" date="2022-11" db="EMBL/GenBank/DDBJ databases">
        <authorList>
            <person name="Kikuchi T."/>
        </authorList>
    </citation>
    <scope>NUCLEOTIDE SEQUENCE</scope>
    <source>
        <strain evidence="2">PS1010</strain>
    </source>
</reference>
<evidence type="ECO:0000313" key="3">
    <source>
        <dbReference type="Proteomes" id="UP001152747"/>
    </source>
</evidence>
<dbReference type="EMBL" id="CANHGI010000004">
    <property type="protein sequence ID" value="CAI5449725.1"/>
    <property type="molecule type" value="Genomic_DNA"/>
</dbReference>
<dbReference type="GO" id="GO:0022008">
    <property type="term" value="P:neurogenesis"/>
    <property type="evidence" value="ECO:0007669"/>
    <property type="project" value="TreeGrafter"/>
</dbReference>
<dbReference type="GO" id="GO:0000932">
    <property type="term" value="C:P-body"/>
    <property type="evidence" value="ECO:0007669"/>
    <property type="project" value="TreeGrafter"/>
</dbReference>
<dbReference type="AlphaFoldDB" id="A0A9P1N383"/>
<evidence type="ECO:0000259" key="1">
    <source>
        <dbReference type="Pfam" id="PF08005"/>
    </source>
</evidence>
<dbReference type="PANTHER" id="PTHR45774">
    <property type="entry name" value="BTB/POZ DOMAIN-CONTAINING"/>
    <property type="match status" value="1"/>
</dbReference>
<dbReference type="PANTHER" id="PTHR45774:SF3">
    <property type="entry name" value="BTB (POZ) DOMAIN-CONTAINING 2B-RELATED"/>
    <property type="match status" value="1"/>
</dbReference>
<dbReference type="Proteomes" id="UP001152747">
    <property type="component" value="Unassembled WGS sequence"/>
</dbReference>